<protein>
    <recommendedName>
        <fullName evidence="4">DUF2975 family protein</fullName>
    </recommendedName>
</protein>
<dbReference type="Pfam" id="PF11188">
    <property type="entry name" value="DUF2975"/>
    <property type="match status" value="1"/>
</dbReference>
<gene>
    <name evidence="2" type="ORF">RS82_01165</name>
</gene>
<keyword evidence="3" id="KW-1185">Reference proteome</keyword>
<dbReference type="Proteomes" id="UP000034098">
    <property type="component" value="Unassembled WGS sequence"/>
</dbReference>
<keyword evidence="1" id="KW-0812">Transmembrane</keyword>
<keyword evidence="1" id="KW-1133">Transmembrane helix</keyword>
<dbReference type="RefSeq" id="WP_045297586.1">
    <property type="nucleotide sequence ID" value="NZ_JYJA01000029.1"/>
</dbReference>
<evidence type="ECO:0000313" key="3">
    <source>
        <dbReference type="Proteomes" id="UP000034098"/>
    </source>
</evidence>
<keyword evidence="1" id="KW-0472">Membrane</keyword>
<organism evidence="2 3">
    <name type="scientific">Microbacterium trichothecenolyticum</name>
    <name type="common">Aureobacterium trichothecenolyticum</name>
    <dbReference type="NCBI Taxonomy" id="69370"/>
    <lineage>
        <taxon>Bacteria</taxon>
        <taxon>Bacillati</taxon>
        <taxon>Actinomycetota</taxon>
        <taxon>Actinomycetes</taxon>
        <taxon>Micrococcales</taxon>
        <taxon>Microbacteriaceae</taxon>
        <taxon>Microbacterium</taxon>
    </lineage>
</organism>
<comment type="caution">
    <text evidence="2">The sequence shown here is derived from an EMBL/GenBank/DDBJ whole genome shotgun (WGS) entry which is preliminary data.</text>
</comment>
<feature type="transmembrane region" description="Helical" evidence="1">
    <location>
        <begin position="92"/>
        <end position="115"/>
    </location>
</feature>
<name>A0A0M2HBC0_MICTR</name>
<feature type="transmembrane region" description="Helical" evidence="1">
    <location>
        <begin position="42"/>
        <end position="71"/>
    </location>
</feature>
<accession>A0A0M2HBC0</accession>
<evidence type="ECO:0000313" key="2">
    <source>
        <dbReference type="EMBL" id="KJL43789.1"/>
    </source>
</evidence>
<dbReference type="InterPro" id="IPR021354">
    <property type="entry name" value="DUF2975"/>
</dbReference>
<proteinExistence type="predicted"/>
<dbReference type="AlphaFoldDB" id="A0A0M2HBC0"/>
<evidence type="ECO:0000256" key="1">
    <source>
        <dbReference type="SAM" id="Phobius"/>
    </source>
</evidence>
<dbReference type="PATRIC" id="fig|69370.6.peg.1198"/>
<evidence type="ECO:0008006" key="4">
    <source>
        <dbReference type="Google" id="ProtNLM"/>
    </source>
</evidence>
<reference evidence="2 3" key="1">
    <citation type="submission" date="2015-02" db="EMBL/GenBank/DDBJ databases">
        <title>Draft genome sequences of ten Microbacterium spp. with emphasis on heavy metal contaminated environments.</title>
        <authorList>
            <person name="Corretto E."/>
        </authorList>
    </citation>
    <scope>NUCLEOTIDE SEQUENCE [LARGE SCALE GENOMIC DNA]</scope>
    <source>
        <strain evidence="2 3">DSM 8608</strain>
    </source>
</reference>
<sequence>MQRTTIVVLKVLIAALLVLLLCCQVFVVPAVAAQSAVRYSEIAYFEIPGTIVGILFLLCVQVVLVCVWRLLSLVREDSIFSESAFPDVDVSLAAVAFATFLVLVALIALSLTGFMTPSITLLLLLGVVVGAGLSLLIVVLRSLLRKASQLEHDLSEVV</sequence>
<dbReference type="EMBL" id="JYJA01000029">
    <property type="protein sequence ID" value="KJL43789.1"/>
    <property type="molecule type" value="Genomic_DNA"/>
</dbReference>
<feature type="transmembrane region" description="Helical" evidence="1">
    <location>
        <begin position="121"/>
        <end position="140"/>
    </location>
</feature>